<feature type="domain" description="KIB1-4 beta-propeller" evidence="1">
    <location>
        <begin position="81"/>
        <end position="313"/>
    </location>
</feature>
<dbReference type="Gramene" id="KFK42208">
    <property type="protein sequence ID" value="KFK42208"/>
    <property type="gene ID" value="AALP_AA2G225400"/>
</dbReference>
<reference evidence="3" key="1">
    <citation type="journal article" date="2015" name="Nat. Plants">
        <title>Genome expansion of Arabis alpina linked with retrotransposition and reduced symmetric DNA methylation.</title>
        <authorList>
            <person name="Willing E.M."/>
            <person name="Rawat V."/>
            <person name="Mandakova T."/>
            <person name="Maumus F."/>
            <person name="James G.V."/>
            <person name="Nordstroem K.J."/>
            <person name="Becker C."/>
            <person name="Warthmann N."/>
            <person name="Chica C."/>
            <person name="Szarzynska B."/>
            <person name="Zytnicki M."/>
            <person name="Albani M.C."/>
            <person name="Kiefer C."/>
            <person name="Bergonzi S."/>
            <person name="Castaings L."/>
            <person name="Mateos J.L."/>
            <person name="Berns M.C."/>
            <person name="Bujdoso N."/>
            <person name="Piofczyk T."/>
            <person name="de Lorenzo L."/>
            <person name="Barrero-Sicilia C."/>
            <person name="Mateos I."/>
            <person name="Piednoel M."/>
            <person name="Hagmann J."/>
            <person name="Chen-Min-Tao R."/>
            <person name="Iglesias-Fernandez R."/>
            <person name="Schuster S.C."/>
            <person name="Alonso-Blanco C."/>
            <person name="Roudier F."/>
            <person name="Carbonero P."/>
            <person name="Paz-Ares J."/>
            <person name="Davis S.J."/>
            <person name="Pecinka A."/>
            <person name="Quesneville H."/>
            <person name="Colot V."/>
            <person name="Lysak M.A."/>
            <person name="Weigel D."/>
            <person name="Coupland G."/>
            <person name="Schneeberger K."/>
        </authorList>
    </citation>
    <scope>NUCLEOTIDE SEQUENCE [LARGE SCALE GENOMIC DNA]</scope>
    <source>
        <strain evidence="3">cv. Pajares</strain>
    </source>
</reference>
<accession>A0A087HJA6</accession>
<gene>
    <name evidence="2" type="ordered locus">AALP_Aa2g225400</name>
</gene>
<dbReference type="InterPro" id="IPR005174">
    <property type="entry name" value="KIB1-4_b-propeller"/>
</dbReference>
<dbReference type="PANTHER" id="PTHR31681">
    <property type="entry name" value="C2H2-LIKE ZINC FINGER PROTEIN"/>
    <property type="match status" value="1"/>
</dbReference>
<dbReference type="AlphaFoldDB" id="A0A087HJA6"/>
<organism evidence="2 3">
    <name type="scientific">Arabis alpina</name>
    <name type="common">Alpine rock-cress</name>
    <dbReference type="NCBI Taxonomy" id="50452"/>
    <lineage>
        <taxon>Eukaryota</taxon>
        <taxon>Viridiplantae</taxon>
        <taxon>Streptophyta</taxon>
        <taxon>Embryophyta</taxon>
        <taxon>Tracheophyta</taxon>
        <taxon>Spermatophyta</taxon>
        <taxon>Magnoliopsida</taxon>
        <taxon>eudicotyledons</taxon>
        <taxon>Gunneridae</taxon>
        <taxon>Pentapetalae</taxon>
        <taxon>rosids</taxon>
        <taxon>malvids</taxon>
        <taxon>Brassicales</taxon>
        <taxon>Brassicaceae</taxon>
        <taxon>Arabideae</taxon>
        <taxon>Arabis</taxon>
    </lineage>
</organism>
<sequence length="344" mass="38207">MSLLVRRLLRSSSVRFHLGGRGRVFSNGFSSGSSAQSPPCYIMPSSACGEDLRKVIIFKANEMVYTDVDKKVHGELLDDDEIITVGSSNGWVGTMKEDGILVLQDDLNPFASDSHPKRVPLPPLVTLPGCQTQVVTNVSMSSSSPEDENCVVAVKIKHQCFYSSRVMFSEKDDVFCLPGSGGYIIGSWDLKDPKNKPKIQRLRFQNLPELTKTKRELLHSCSTTEHLVESRSTGETFLIKWYRKATSSGAVKMKTRALMVFKLDEEGNAVYTRDIGDLCIFLSNSEPFCVPASSFHGLNSNHVRFLDLDEHGVVFLGHDGCLSPIRAYNKAYPAPYYIPPQSLD</sequence>
<protein>
    <recommendedName>
        <fullName evidence="1">KIB1-4 beta-propeller domain-containing protein</fullName>
    </recommendedName>
</protein>
<dbReference type="Pfam" id="PF03478">
    <property type="entry name" value="Beta-prop_KIB1-4"/>
    <property type="match status" value="1"/>
</dbReference>
<name>A0A087HJA6_ARAAL</name>
<dbReference type="OMA" id="EGHAVHT"/>
<dbReference type="OrthoDB" id="1037153at2759"/>
<evidence type="ECO:0000259" key="1">
    <source>
        <dbReference type="Pfam" id="PF03478"/>
    </source>
</evidence>
<dbReference type="PANTHER" id="PTHR31681:SF54">
    <property type="entry name" value="DUF295 DOMAIN-CONTAINING PROTEIN-RELATED"/>
    <property type="match status" value="1"/>
</dbReference>
<keyword evidence="3" id="KW-1185">Reference proteome</keyword>
<dbReference type="Proteomes" id="UP000029120">
    <property type="component" value="Chromosome 2"/>
</dbReference>
<evidence type="ECO:0000313" key="2">
    <source>
        <dbReference type="EMBL" id="KFK42208.1"/>
    </source>
</evidence>
<dbReference type="EMBL" id="CM002870">
    <property type="protein sequence ID" value="KFK42208.1"/>
    <property type="molecule type" value="Genomic_DNA"/>
</dbReference>
<proteinExistence type="predicted"/>
<evidence type="ECO:0000313" key="3">
    <source>
        <dbReference type="Proteomes" id="UP000029120"/>
    </source>
</evidence>